<dbReference type="CDD" id="cd05233">
    <property type="entry name" value="SDR_c"/>
    <property type="match status" value="1"/>
</dbReference>
<dbReference type="RefSeq" id="WP_062953512.1">
    <property type="nucleotide sequence ID" value="NZ_LPVY01000025.1"/>
</dbReference>
<proteinExistence type="inferred from homology"/>
<dbReference type="Pfam" id="PF00106">
    <property type="entry name" value="adh_short"/>
    <property type="match status" value="1"/>
</dbReference>
<comment type="similarity">
    <text evidence="1 2">Belongs to the short-chain dehydrogenases/reductases (SDR) family.</text>
</comment>
<dbReference type="EMBL" id="LPVY01000025">
    <property type="protein sequence ID" value="KZB60516.1"/>
    <property type="molecule type" value="Genomic_DNA"/>
</dbReference>
<dbReference type="GO" id="GO:0032787">
    <property type="term" value="P:monocarboxylic acid metabolic process"/>
    <property type="evidence" value="ECO:0007669"/>
    <property type="project" value="UniProtKB-ARBA"/>
</dbReference>
<dbReference type="InterPro" id="IPR036291">
    <property type="entry name" value="NAD(P)-bd_dom_sf"/>
</dbReference>
<organism evidence="4 5">
    <name type="scientific">Thalassospira lucentensis</name>
    <dbReference type="NCBI Taxonomy" id="168935"/>
    <lineage>
        <taxon>Bacteria</taxon>
        <taxon>Pseudomonadati</taxon>
        <taxon>Pseudomonadota</taxon>
        <taxon>Alphaproteobacteria</taxon>
        <taxon>Rhodospirillales</taxon>
        <taxon>Thalassospiraceae</taxon>
        <taxon>Thalassospira</taxon>
    </lineage>
</organism>
<dbReference type="PROSITE" id="PS00061">
    <property type="entry name" value="ADH_SHORT"/>
    <property type="match status" value="1"/>
</dbReference>
<dbReference type="SUPFAM" id="SSF51735">
    <property type="entry name" value="NAD(P)-binding Rossmann-fold domains"/>
    <property type="match status" value="1"/>
</dbReference>
<dbReference type="InterPro" id="IPR057326">
    <property type="entry name" value="KR_dom"/>
</dbReference>
<name>A0A154KZW1_9PROT</name>
<dbReference type="PRINTS" id="PR00081">
    <property type="entry name" value="GDHRDH"/>
</dbReference>
<dbReference type="PANTHER" id="PTHR42879">
    <property type="entry name" value="3-OXOACYL-(ACYL-CARRIER-PROTEIN) REDUCTASE"/>
    <property type="match status" value="1"/>
</dbReference>
<protein>
    <submittedName>
        <fullName evidence="4">3-hydroxyacyl-CoA dehydrogenase</fullName>
    </submittedName>
</protein>
<gene>
    <name evidence="4" type="ORF">AUP42_08155</name>
</gene>
<dbReference type="PRINTS" id="PR00080">
    <property type="entry name" value="SDRFAMILY"/>
</dbReference>
<feature type="domain" description="Ketoreductase" evidence="3">
    <location>
        <begin position="7"/>
        <end position="175"/>
    </location>
</feature>
<accession>A0A154KZW1</accession>
<dbReference type="InterPro" id="IPR002347">
    <property type="entry name" value="SDR_fam"/>
</dbReference>
<dbReference type="PANTHER" id="PTHR42879:SF2">
    <property type="entry name" value="3-OXOACYL-[ACYL-CARRIER-PROTEIN] REDUCTASE FABG"/>
    <property type="match status" value="1"/>
</dbReference>
<dbReference type="AlphaFoldDB" id="A0A154KZW1"/>
<evidence type="ECO:0000256" key="1">
    <source>
        <dbReference type="ARBA" id="ARBA00006484"/>
    </source>
</evidence>
<evidence type="ECO:0000259" key="3">
    <source>
        <dbReference type="SMART" id="SM00822"/>
    </source>
</evidence>
<reference evidence="4 5" key="1">
    <citation type="submission" date="2015-12" db="EMBL/GenBank/DDBJ databases">
        <title>Genome sequence of Thalassospira lucentensis MCCC 1A02072.</title>
        <authorList>
            <person name="Lu L."/>
            <person name="Lai Q."/>
            <person name="Shao Z."/>
            <person name="Qian P."/>
        </authorList>
    </citation>
    <scope>NUCLEOTIDE SEQUENCE [LARGE SCALE GENOMIC DNA]</scope>
    <source>
        <strain evidence="4 5">MCCC 1A02072</strain>
    </source>
</reference>
<dbReference type="InterPro" id="IPR050259">
    <property type="entry name" value="SDR"/>
</dbReference>
<dbReference type="Proteomes" id="UP000076335">
    <property type="component" value="Unassembled WGS sequence"/>
</dbReference>
<dbReference type="SMART" id="SM00822">
    <property type="entry name" value="PKS_KR"/>
    <property type="match status" value="1"/>
</dbReference>
<dbReference type="Gene3D" id="3.40.50.720">
    <property type="entry name" value="NAD(P)-binding Rossmann-like Domain"/>
    <property type="match status" value="1"/>
</dbReference>
<dbReference type="OrthoDB" id="7375193at2"/>
<dbReference type="FunFam" id="3.40.50.720:FF:000084">
    <property type="entry name" value="Short-chain dehydrogenase reductase"/>
    <property type="match status" value="1"/>
</dbReference>
<comment type="caution">
    <text evidence="4">The sequence shown here is derived from an EMBL/GenBank/DDBJ whole genome shotgun (WGS) entry which is preliminary data.</text>
</comment>
<sequence>MGNLAISTALITGGGTGVGAVMARMLADAGVKVAVSGRRAEMLAEVAKHPNITAIPADVTDEASVRAMFGTFCDVIGAPDLVIANAGMAESAPFGKTSIDLWKRTMDVNLTGTFLTFREGLNVMDRARPGRLISIASTAGLKGYAYVTAYCAAKHAVVGLVKSLATELAATPITVNAVCPGFMETPMLEQSVANIVAKTGMSTEDARASLAKINPQNRLIQPEEVAETVMWLASSQAASITGQAISVSGGEI</sequence>
<evidence type="ECO:0000313" key="5">
    <source>
        <dbReference type="Proteomes" id="UP000076335"/>
    </source>
</evidence>
<dbReference type="InterPro" id="IPR020904">
    <property type="entry name" value="Sc_DH/Rdtase_CS"/>
</dbReference>
<evidence type="ECO:0000313" key="4">
    <source>
        <dbReference type="EMBL" id="KZB60516.1"/>
    </source>
</evidence>
<evidence type="ECO:0000256" key="2">
    <source>
        <dbReference type="RuleBase" id="RU000363"/>
    </source>
</evidence>